<keyword evidence="2" id="KW-1185">Reference proteome</keyword>
<organism evidence="1 2">
    <name type="scientific">Smittium simulii</name>
    <dbReference type="NCBI Taxonomy" id="133385"/>
    <lineage>
        <taxon>Eukaryota</taxon>
        <taxon>Fungi</taxon>
        <taxon>Fungi incertae sedis</taxon>
        <taxon>Zoopagomycota</taxon>
        <taxon>Kickxellomycotina</taxon>
        <taxon>Harpellomycetes</taxon>
        <taxon>Harpellales</taxon>
        <taxon>Legeriomycetaceae</taxon>
        <taxon>Smittium</taxon>
    </lineage>
</organism>
<dbReference type="EMBL" id="MBFR01000398">
    <property type="protein sequence ID" value="PVU88286.1"/>
    <property type="molecule type" value="Genomic_DNA"/>
</dbReference>
<sequence>MLAKHFDDLADNIIWNSRNNTKWDSISPNITQSYYECDNIITWEKATIALKATSNNNAA</sequence>
<dbReference type="Proteomes" id="UP000245383">
    <property type="component" value="Unassembled WGS sequence"/>
</dbReference>
<protein>
    <submittedName>
        <fullName evidence="1">Uncharacterized protein</fullName>
    </submittedName>
</protein>
<evidence type="ECO:0000313" key="1">
    <source>
        <dbReference type="EMBL" id="PVU88286.1"/>
    </source>
</evidence>
<comment type="caution">
    <text evidence="1">The sequence shown here is derived from an EMBL/GenBank/DDBJ whole genome shotgun (WGS) entry which is preliminary data.</text>
</comment>
<evidence type="ECO:0000313" key="2">
    <source>
        <dbReference type="Proteomes" id="UP000245383"/>
    </source>
</evidence>
<gene>
    <name evidence="1" type="ORF">BB561_005934</name>
</gene>
<dbReference type="AlphaFoldDB" id="A0A2T9Y7I6"/>
<reference evidence="1 2" key="1">
    <citation type="journal article" date="2018" name="MBio">
        <title>Comparative Genomics Reveals the Core Gene Toolbox for the Fungus-Insect Symbiosis.</title>
        <authorList>
            <person name="Wang Y."/>
            <person name="Stata M."/>
            <person name="Wang W."/>
            <person name="Stajich J.E."/>
            <person name="White M.M."/>
            <person name="Moncalvo J.M."/>
        </authorList>
    </citation>
    <scope>NUCLEOTIDE SEQUENCE [LARGE SCALE GENOMIC DNA]</scope>
    <source>
        <strain evidence="1 2">SWE-8-4</strain>
    </source>
</reference>
<proteinExistence type="predicted"/>
<name>A0A2T9Y7I6_9FUNG</name>
<accession>A0A2T9Y7I6</accession>